<evidence type="ECO:0000313" key="2">
    <source>
        <dbReference type="Proteomes" id="UP000826195"/>
    </source>
</evidence>
<comment type="caution">
    <text evidence="1">The sequence shown here is derived from an EMBL/GenBank/DDBJ whole genome shotgun (WGS) entry which is preliminary data.</text>
</comment>
<reference evidence="1 2" key="1">
    <citation type="journal article" date="2021" name="J. Hered.">
        <title>A chromosome-level genome assembly of the parasitoid wasp, Cotesia glomerata (Hymenoptera: Braconidae).</title>
        <authorList>
            <person name="Pinto B.J."/>
            <person name="Weis J.J."/>
            <person name="Gamble T."/>
            <person name="Ode P.J."/>
            <person name="Paul R."/>
            <person name="Zaspel J.M."/>
        </authorList>
    </citation>
    <scope>NUCLEOTIDE SEQUENCE [LARGE SCALE GENOMIC DNA]</scope>
    <source>
        <strain evidence="1">CgM1</strain>
    </source>
</reference>
<keyword evidence="2" id="KW-1185">Reference proteome</keyword>
<dbReference type="EMBL" id="JAHXZJ010002609">
    <property type="protein sequence ID" value="KAH0540680.1"/>
    <property type="molecule type" value="Genomic_DNA"/>
</dbReference>
<dbReference type="Proteomes" id="UP000826195">
    <property type="component" value="Unassembled WGS sequence"/>
</dbReference>
<evidence type="ECO:0000313" key="1">
    <source>
        <dbReference type="EMBL" id="KAH0540680.1"/>
    </source>
</evidence>
<accession>A0AAV7I3Q1</accession>
<gene>
    <name evidence="1" type="ORF">KQX54_019045</name>
</gene>
<dbReference type="AlphaFoldDB" id="A0AAV7I3Q1"/>
<organism evidence="1 2">
    <name type="scientific">Cotesia glomerata</name>
    <name type="common">Lepidopteran parasitic wasp</name>
    <name type="synonym">Apanteles glomeratus</name>
    <dbReference type="NCBI Taxonomy" id="32391"/>
    <lineage>
        <taxon>Eukaryota</taxon>
        <taxon>Metazoa</taxon>
        <taxon>Ecdysozoa</taxon>
        <taxon>Arthropoda</taxon>
        <taxon>Hexapoda</taxon>
        <taxon>Insecta</taxon>
        <taxon>Pterygota</taxon>
        <taxon>Neoptera</taxon>
        <taxon>Endopterygota</taxon>
        <taxon>Hymenoptera</taxon>
        <taxon>Apocrita</taxon>
        <taxon>Ichneumonoidea</taxon>
        <taxon>Braconidae</taxon>
        <taxon>Microgastrinae</taxon>
        <taxon>Cotesia</taxon>
    </lineage>
</organism>
<sequence length="78" mass="8519">MLRSGTLHVGLLCGNIYAYARAHASVPVVPNPNCTSNHVSCCRCVSGQRPELLKMSCKEMRGLEGEGKREERNEGKST</sequence>
<protein>
    <recommendedName>
        <fullName evidence="3">Secreted protein</fullName>
    </recommendedName>
</protein>
<evidence type="ECO:0008006" key="3">
    <source>
        <dbReference type="Google" id="ProtNLM"/>
    </source>
</evidence>
<name>A0AAV7I3Q1_COTGL</name>
<proteinExistence type="predicted"/>